<proteinExistence type="inferred from homology"/>
<organism evidence="4 5">
    <name type="scientific">Amphibalanus amphitrite</name>
    <name type="common">Striped barnacle</name>
    <name type="synonym">Balanus amphitrite</name>
    <dbReference type="NCBI Taxonomy" id="1232801"/>
    <lineage>
        <taxon>Eukaryota</taxon>
        <taxon>Metazoa</taxon>
        <taxon>Ecdysozoa</taxon>
        <taxon>Arthropoda</taxon>
        <taxon>Crustacea</taxon>
        <taxon>Multicrustacea</taxon>
        <taxon>Cirripedia</taxon>
        <taxon>Thoracica</taxon>
        <taxon>Thoracicalcarea</taxon>
        <taxon>Balanomorpha</taxon>
        <taxon>Balanoidea</taxon>
        <taxon>Balanidae</taxon>
        <taxon>Amphibalaninae</taxon>
        <taxon>Amphibalanus</taxon>
    </lineage>
</organism>
<dbReference type="EMBL" id="VIIS01001115">
    <property type="protein sequence ID" value="KAF0301851.1"/>
    <property type="molecule type" value="Genomic_DNA"/>
</dbReference>
<dbReference type="AlphaFoldDB" id="A0A6A4WIW2"/>
<accession>A0A6A4WIW2</accession>
<evidence type="ECO:0000256" key="1">
    <source>
        <dbReference type="ARBA" id="ARBA00024204"/>
    </source>
</evidence>
<keyword evidence="5" id="KW-1185">Reference proteome</keyword>
<name>A0A6A4WIW2_AMPAM</name>
<dbReference type="Proteomes" id="UP000440578">
    <property type="component" value="Unassembled WGS sequence"/>
</dbReference>
<dbReference type="OrthoDB" id="5593818at2759"/>
<dbReference type="InterPro" id="IPR019171">
    <property type="entry name" value="MIX23"/>
</dbReference>
<protein>
    <recommendedName>
        <fullName evidence="2">Protein MIX23</fullName>
    </recommendedName>
    <alternativeName>
        <fullName evidence="3">Coiled-coil domain-containing protein 58</fullName>
    </alternativeName>
</protein>
<comment type="caution">
    <text evidence="4">The sequence shown here is derived from an EMBL/GenBank/DDBJ whole genome shotgun (WGS) entry which is preliminary data.</text>
</comment>
<evidence type="ECO:0000256" key="2">
    <source>
        <dbReference type="ARBA" id="ARBA00024228"/>
    </source>
</evidence>
<dbReference type="GO" id="GO:0005758">
    <property type="term" value="C:mitochondrial intermembrane space"/>
    <property type="evidence" value="ECO:0007669"/>
    <property type="project" value="InterPro"/>
</dbReference>
<evidence type="ECO:0000313" key="5">
    <source>
        <dbReference type="Proteomes" id="UP000440578"/>
    </source>
</evidence>
<reference evidence="4 5" key="1">
    <citation type="submission" date="2019-07" db="EMBL/GenBank/DDBJ databases">
        <title>Draft genome assembly of a fouling barnacle, Amphibalanus amphitrite (Darwin, 1854): The first reference genome for Thecostraca.</title>
        <authorList>
            <person name="Kim W."/>
        </authorList>
    </citation>
    <scope>NUCLEOTIDE SEQUENCE [LARGE SCALE GENOMIC DNA]</scope>
    <source>
        <strain evidence="4">SNU_AA5</strain>
        <tissue evidence="4">Soma without cirri and trophi</tissue>
    </source>
</reference>
<gene>
    <name evidence="4" type="primary">ccdc58</name>
    <name evidence="4" type="ORF">FJT64_003063</name>
</gene>
<dbReference type="PANTHER" id="PTHR31905:SF2">
    <property type="entry name" value="PROTEIN MIX23"/>
    <property type="match status" value="1"/>
</dbReference>
<dbReference type="PANTHER" id="PTHR31905">
    <property type="entry name" value="COILED-COIL DOMAIN-CONTAINING PROTEIN 58"/>
    <property type="match status" value="1"/>
</dbReference>
<comment type="similarity">
    <text evidence="1">Belongs to the MIX23 family.</text>
</comment>
<evidence type="ECO:0000313" key="4">
    <source>
        <dbReference type="EMBL" id="KAF0301851.1"/>
    </source>
</evidence>
<sequence length="100" mass="11866">MSVVGRQLKESYLCRESALQRCVAETAGRVDQLRAQRETNEESRDNADLLRDLRREQSKLRLYRSELHVEEVVRDRSRTIVRERCRLFYTPDAADDLLKQ</sequence>
<evidence type="ECO:0000256" key="3">
    <source>
        <dbReference type="ARBA" id="ARBA00030733"/>
    </source>
</evidence>